<dbReference type="SUPFAM" id="SSF55874">
    <property type="entry name" value="ATPase domain of HSP90 chaperone/DNA topoisomerase II/histidine kinase"/>
    <property type="match status" value="1"/>
</dbReference>
<protein>
    <submittedName>
        <fullName evidence="4">Chemotaxis protein CheY</fullName>
    </submittedName>
</protein>
<dbReference type="SMART" id="SM00448">
    <property type="entry name" value="REC"/>
    <property type="match status" value="1"/>
</dbReference>
<dbReference type="Pfam" id="PF07228">
    <property type="entry name" value="SpoIIE"/>
    <property type="match status" value="1"/>
</dbReference>
<reference evidence="4 5" key="1">
    <citation type="submission" date="2015-09" db="EMBL/GenBank/DDBJ databases">
        <title>Draft Genome Sequence of Pseudoalteromonas lipolytica UCD-48B.</title>
        <authorList>
            <person name="Krusor M."/>
            <person name="Coil D.A."/>
            <person name="Lang J.M."/>
            <person name="Eisen J.A."/>
            <person name="Alexiev A."/>
        </authorList>
    </citation>
    <scope>NUCLEOTIDE SEQUENCE [LARGE SCALE GENOMIC DNA]</scope>
    <source>
        <strain evidence="4 5">UCD-48B</strain>
    </source>
</reference>
<dbReference type="InterPro" id="IPR003594">
    <property type="entry name" value="HATPase_dom"/>
</dbReference>
<evidence type="ECO:0000256" key="2">
    <source>
        <dbReference type="PROSITE-ProRule" id="PRU00169"/>
    </source>
</evidence>
<dbReference type="InterPro" id="IPR001932">
    <property type="entry name" value="PPM-type_phosphatase-like_dom"/>
</dbReference>
<organism evidence="4 5">
    <name type="scientific">Pseudoalteromonas lipolytica</name>
    <dbReference type="NCBI Taxonomy" id="570156"/>
    <lineage>
        <taxon>Bacteria</taxon>
        <taxon>Pseudomonadati</taxon>
        <taxon>Pseudomonadota</taxon>
        <taxon>Gammaproteobacteria</taxon>
        <taxon>Alteromonadales</taxon>
        <taxon>Pseudoalteromonadaceae</taxon>
        <taxon>Pseudoalteromonas</taxon>
    </lineage>
</organism>
<evidence type="ECO:0000313" key="4">
    <source>
        <dbReference type="EMBL" id="KPM83329.1"/>
    </source>
</evidence>
<dbReference type="PANTHER" id="PTHR43156:SF2">
    <property type="entry name" value="STAGE II SPORULATION PROTEIN E"/>
    <property type="match status" value="1"/>
</dbReference>
<dbReference type="AlphaFoldDB" id="A0A0P7E778"/>
<dbReference type="PATRIC" id="fig|570156.3.peg.3458"/>
<dbReference type="Proteomes" id="UP000050378">
    <property type="component" value="Unassembled WGS sequence"/>
</dbReference>
<dbReference type="InterPro" id="IPR036890">
    <property type="entry name" value="HATPase_C_sf"/>
</dbReference>
<dbReference type="STRING" id="570156.AOG27_11855"/>
<dbReference type="InterPro" id="IPR052016">
    <property type="entry name" value="Bact_Sigma-Reg"/>
</dbReference>
<accession>A0A0P7E778</accession>
<dbReference type="Gene3D" id="3.30.565.10">
    <property type="entry name" value="Histidine kinase-like ATPase, C-terminal domain"/>
    <property type="match status" value="1"/>
</dbReference>
<comment type="caution">
    <text evidence="4">The sequence shown here is derived from an EMBL/GenBank/DDBJ whole genome shotgun (WGS) entry which is preliminary data.</text>
</comment>
<feature type="domain" description="Response regulatory" evidence="3">
    <location>
        <begin position="3"/>
        <end position="119"/>
    </location>
</feature>
<dbReference type="PROSITE" id="PS50110">
    <property type="entry name" value="RESPONSE_REGULATORY"/>
    <property type="match status" value="1"/>
</dbReference>
<dbReference type="RefSeq" id="WP_054553229.1">
    <property type="nucleotide sequence ID" value="NZ_LJTC01000007.1"/>
</dbReference>
<dbReference type="SUPFAM" id="SSF81606">
    <property type="entry name" value="PP2C-like"/>
    <property type="match status" value="1"/>
</dbReference>
<keyword evidence="1" id="KW-0378">Hydrolase</keyword>
<dbReference type="OrthoDB" id="9811749at2"/>
<evidence type="ECO:0000313" key="5">
    <source>
        <dbReference type="Proteomes" id="UP000050378"/>
    </source>
</evidence>
<name>A0A0P7E778_9GAMM</name>
<keyword evidence="2" id="KW-0597">Phosphoprotein</keyword>
<dbReference type="SUPFAM" id="SSF52172">
    <property type="entry name" value="CheY-like"/>
    <property type="match status" value="1"/>
</dbReference>
<dbReference type="PANTHER" id="PTHR43156">
    <property type="entry name" value="STAGE II SPORULATION PROTEIN E-RELATED"/>
    <property type="match status" value="1"/>
</dbReference>
<evidence type="ECO:0000259" key="3">
    <source>
        <dbReference type="PROSITE" id="PS50110"/>
    </source>
</evidence>
<dbReference type="EMBL" id="LJTC01000007">
    <property type="protein sequence ID" value="KPM83329.1"/>
    <property type="molecule type" value="Genomic_DNA"/>
</dbReference>
<dbReference type="InterPro" id="IPR001789">
    <property type="entry name" value="Sig_transdc_resp-reg_receiver"/>
</dbReference>
<evidence type="ECO:0000256" key="1">
    <source>
        <dbReference type="ARBA" id="ARBA00022801"/>
    </source>
</evidence>
<feature type="modified residue" description="4-aspartylphosphate" evidence="2">
    <location>
        <position position="52"/>
    </location>
</feature>
<dbReference type="Pfam" id="PF00072">
    <property type="entry name" value="Response_reg"/>
    <property type="match status" value="1"/>
</dbReference>
<dbReference type="Gene3D" id="3.60.40.10">
    <property type="entry name" value="PPM-type phosphatase domain"/>
    <property type="match status" value="1"/>
</dbReference>
<dbReference type="SMART" id="SM00331">
    <property type="entry name" value="PP2C_SIG"/>
    <property type="match status" value="1"/>
</dbReference>
<sequence length="556" mass="62202">MLNILVVDDLELNRRLLTVMLEQQGYRVFTAENGLVALSLLDEQKIDIVLLDVIMPVMDGFETAAIIKERYSQVYLPIIFITSLEDEASFERCLAVGGDDFLHKPFQEVILNAKIKAHSRIRNLSQKAREQNLQLEYHQNQVEREHEIVEHIFNNALENQQSFPTHLDFHLSPAAMFNGDMFLVGQSPIGSLYCMLGDFTGHGLAAAVGALPASRVFYTMVSKGMSVSDIAAEINSVLAKLLPGHMFCAATILELSNTGKSVSAWLGGLPDTYIIDQQGNIIRTLESQHMALGILEDDEFERALIHTEVETTSRIVMATDGIIETINPREVYFGEKRFKDVLASRDNISCHQVLERVKRFAQGNEQQDDLSLVLLNCLPVPEPEQMVEPYSELPFNFSLSLNSKQIKSTDPVLEVVNVISRVPGLNAHRANIFLILSEAYNNALDHGVLGLDSDVKNHDDGFLIYYQQREKALANLTDALIIIDIRYSPEEYALYFTICDSGHGFNKQDSEQQNLVREHGRGLCLLSEIATGVTFNSAGNQVEIYYQLTASSTSSQ</sequence>
<dbReference type="GO" id="GO:0016791">
    <property type="term" value="F:phosphatase activity"/>
    <property type="evidence" value="ECO:0007669"/>
    <property type="project" value="TreeGrafter"/>
</dbReference>
<dbReference type="InterPro" id="IPR036457">
    <property type="entry name" value="PPM-type-like_dom_sf"/>
</dbReference>
<proteinExistence type="predicted"/>
<dbReference type="GO" id="GO:0000160">
    <property type="term" value="P:phosphorelay signal transduction system"/>
    <property type="evidence" value="ECO:0007669"/>
    <property type="project" value="InterPro"/>
</dbReference>
<gene>
    <name evidence="4" type="ORF">AOG27_11855</name>
</gene>
<dbReference type="Gene3D" id="3.40.50.2300">
    <property type="match status" value="1"/>
</dbReference>
<dbReference type="Pfam" id="PF13581">
    <property type="entry name" value="HATPase_c_2"/>
    <property type="match status" value="1"/>
</dbReference>
<dbReference type="InterPro" id="IPR011006">
    <property type="entry name" value="CheY-like_superfamily"/>
</dbReference>
<dbReference type="CDD" id="cd16936">
    <property type="entry name" value="HATPase_RsbW-like"/>
    <property type="match status" value="1"/>
</dbReference>